<organism evidence="1">
    <name type="scientific">hydrothermal vent metagenome</name>
    <dbReference type="NCBI Taxonomy" id="652676"/>
    <lineage>
        <taxon>unclassified sequences</taxon>
        <taxon>metagenomes</taxon>
        <taxon>ecological metagenomes</taxon>
    </lineage>
</organism>
<evidence type="ECO:0000313" key="1">
    <source>
        <dbReference type="EMBL" id="VAW36953.1"/>
    </source>
</evidence>
<dbReference type="AlphaFoldDB" id="A0A3B0V9F3"/>
<name>A0A3B0V9F3_9ZZZZ</name>
<feature type="non-terminal residue" evidence="1">
    <location>
        <position position="59"/>
    </location>
</feature>
<accession>A0A3B0V9F3</accession>
<dbReference type="InterPro" id="IPR029058">
    <property type="entry name" value="AB_hydrolase_fold"/>
</dbReference>
<gene>
    <name evidence="1" type="ORF">MNBD_GAMMA01-1851</name>
</gene>
<proteinExistence type="predicted"/>
<reference evidence="1" key="1">
    <citation type="submission" date="2018-06" db="EMBL/GenBank/DDBJ databases">
        <authorList>
            <person name="Zhirakovskaya E."/>
        </authorList>
    </citation>
    <scope>NUCLEOTIDE SEQUENCE</scope>
</reference>
<dbReference type="EMBL" id="UOEW01000155">
    <property type="protein sequence ID" value="VAW36953.1"/>
    <property type="molecule type" value="Genomic_DNA"/>
</dbReference>
<protein>
    <submittedName>
        <fullName evidence="1">Uncharacterized protein</fullName>
    </submittedName>
</protein>
<sequence length="59" mass="6440">MTNNSQTFPKKAFFIQGPAGKLECLAGHPVDMEEARPTVGIICHPHPLFGGTMHNKVTH</sequence>
<dbReference type="Gene3D" id="3.40.50.1820">
    <property type="entry name" value="alpha/beta hydrolase"/>
    <property type="match status" value="1"/>
</dbReference>